<evidence type="ECO:0000313" key="1">
    <source>
        <dbReference type="EMBL" id="KAI4375442.1"/>
    </source>
</evidence>
<protein>
    <submittedName>
        <fullName evidence="1">Uncharacterized protein</fullName>
    </submittedName>
</protein>
<accession>A0ACB9RHM3</accession>
<organism evidence="1 2">
    <name type="scientific">Melastoma candidum</name>
    <dbReference type="NCBI Taxonomy" id="119954"/>
    <lineage>
        <taxon>Eukaryota</taxon>
        <taxon>Viridiplantae</taxon>
        <taxon>Streptophyta</taxon>
        <taxon>Embryophyta</taxon>
        <taxon>Tracheophyta</taxon>
        <taxon>Spermatophyta</taxon>
        <taxon>Magnoliopsida</taxon>
        <taxon>eudicotyledons</taxon>
        <taxon>Gunneridae</taxon>
        <taxon>Pentapetalae</taxon>
        <taxon>rosids</taxon>
        <taxon>malvids</taxon>
        <taxon>Myrtales</taxon>
        <taxon>Melastomataceae</taxon>
        <taxon>Melastomatoideae</taxon>
        <taxon>Melastomateae</taxon>
        <taxon>Melastoma</taxon>
    </lineage>
</organism>
<gene>
    <name evidence="1" type="ORF">MLD38_013308</name>
</gene>
<sequence>MDQKPLFTRRKLALWYTRNFKPIFTHRELEPIMANLGFVGLPLSVPGFGTPWKEYVYRAGTTRRGRSMDSSRPCPRLRLPHPRIDGLHIKAYEAFLDAVNFYVKMNDISLIFHVRGMPIRQADAYAKWRYMDGDESFYLYREGTADQIVRAPSPDKGKRKKDEDDDLDGWIIGSKNGSSQSFHMVPYSDIVVQETMD</sequence>
<dbReference type="Proteomes" id="UP001057402">
    <property type="component" value="Chromosome 4"/>
</dbReference>
<keyword evidence="2" id="KW-1185">Reference proteome</keyword>
<reference evidence="2" key="1">
    <citation type="journal article" date="2023" name="Front. Plant Sci.">
        <title>Chromosomal-level genome assembly of Melastoma candidum provides insights into trichome evolution.</title>
        <authorList>
            <person name="Zhong Y."/>
            <person name="Wu W."/>
            <person name="Sun C."/>
            <person name="Zou P."/>
            <person name="Liu Y."/>
            <person name="Dai S."/>
            <person name="Zhou R."/>
        </authorList>
    </citation>
    <scope>NUCLEOTIDE SEQUENCE [LARGE SCALE GENOMIC DNA]</scope>
</reference>
<dbReference type="EMBL" id="CM042883">
    <property type="protein sequence ID" value="KAI4375442.1"/>
    <property type="molecule type" value="Genomic_DNA"/>
</dbReference>
<evidence type="ECO:0000313" key="2">
    <source>
        <dbReference type="Proteomes" id="UP001057402"/>
    </source>
</evidence>
<name>A0ACB9RHM3_9MYRT</name>
<comment type="caution">
    <text evidence="1">The sequence shown here is derived from an EMBL/GenBank/DDBJ whole genome shotgun (WGS) entry which is preliminary data.</text>
</comment>
<proteinExistence type="predicted"/>